<dbReference type="InterPro" id="IPR002104">
    <property type="entry name" value="Integrase_catalytic"/>
</dbReference>
<evidence type="ECO:0000313" key="4">
    <source>
        <dbReference type="Proteomes" id="UP000028534"/>
    </source>
</evidence>
<dbReference type="GO" id="GO:0015074">
    <property type="term" value="P:DNA integration"/>
    <property type="evidence" value="ECO:0007669"/>
    <property type="project" value="InterPro"/>
</dbReference>
<comment type="caution">
    <text evidence="3">The sequence shown here is derived from an EMBL/GenBank/DDBJ whole genome shotgun (WGS) entry which is preliminary data.</text>
</comment>
<dbReference type="Pfam" id="PF00589">
    <property type="entry name" value="Phage_integrase"/>
    <property type="match status" value="1"/>
</dbReference>
<proteinExistence type="predicted"/>
<dbReference type="Gene3D" id="1.10.443.10">
    <property type="entry name" value="Intergrase catalytic core"/>
    <property type="match status" value="1"/>
</dbReference>
<dbReference type="SUPFAM" id="SSF56349">
    <property type="entry name" value="DNA breaking-rejoining enzymes"/>
    <property type="match status" value="1"/>
</dbReference>
<accession>A0A084EGY0</accession>
<dbReference type="GO" id="GO:0006310">
    <property type="term" value="P:DNA recombination"/>
    <property type="evidence" value="ECO:0007669"/>
    <property type="project" value="UniProtKB-KW"/>
</dbReference>
<dbReference type="EMBL" id="JGVR01000024">
    <property type="protein sequence ID" value="KEZ17222.1"/>
    <property type="molecule type" value="Genomic_DNA"/>
</dbReference>
<protein>
    <submittedName>
        <fullName evidence="3">Integrase</fullName>
    </submittedName>
</protein>
<evidence type="ECO:0000256" key="1">
    <source>
        <dbReference type="ARBA" id="ARBA00023172"/>
    </source>
</evidence>
<dbReference type="AlphaFoldDB" id="A0A084EGY0"/>
<evidence type="ECO:0000313" key="3">
    <source>
        <dbReference type="EMBL" id="KEZ17222.1"/>
    </source>
</evidence>
<dbReference type="RefSeq" id="WP_153039533.1">
    <property type="nucleotide sequence ID" value="NZ_LSVG01000077.1"/>
</dbReference>
<dbReference type="GO" id="GO:0003677">
    <property type="term" value="F:DNA binding"/>
    <property type="evidence" value="ECO:0007669"/>
    <property type="project" value="InterPro"/>
</dbReference>
<dbReference type="CDD" id="cd00397">
    <property type="entry name" value="DNA_BRE_C"/>
    <property type="match status" value="1"/>
</dbReference>
<dbReference type="eggNOG" id="COG0582">
    <property type="taxonomic scope" value="Bacteria"/>
</dbReference>
<name>A0A084EGY0_SPHYA</name>
<reference evidence="3 4" key="1">
    <citation type="submission" date="2014-03" db="EMBL/GenBank/DDBJ databases">
        <title>Genome sequence of Sphingobium yanoikuyae B1.</title>
        <authorList>
            <person name="Gan H.M."/>
            <person name="Gan H.Y."/>
            <person name="Savka M.A."/>
        </authorList>
    </citation>
    <scope>NUCLEOTIDE SEQUENCE [LARGE SCALE GENOMIC DNA]</scope>
    <source>
        <strain evidence="3 4">B1</strain>
    </source>
</reference>
<feature type="domain" description="Tyr recombinase" evidence="2">
    <location>
        <begin position="368"/>
        <end position="539"/>
    </location>
</feature>
<sequence>MVSAQLEFSLGDATDLFGDADFTARWLHSPYSDPLWMISSTDDPENLHPIDFRFPMADGACLTEHPRLYQTIKRYARWVRDDRYAKVDNASVHATLVRNLIKTARYLSENGIYSFSEFTPYLVEQFVEFARYGTEAVLGASEKMRAYVARVEGQTDAKCDLHGGFPTLGMRPEAGNCVPKHRVDFLDYQAVGTEIGLPGSQIQYCPQARWHLVNAAVKYGVKVTTPPADEMPEIANVTVQNLTTWLDPIEGLYAMGDVIGPDAVQLRPFPQGLSTVAKAKGTGTVRTPTPSPRLALYFMEQAAIWVTEHASSLIAAYERVAKHYHQSKRQPGTTVSDFTADDELPFEVSIHQRQRGHDLALGTAIKYLMAACFIIIATFTARRHEEILDLRLGCLRGNDRDGYFLKIYIEKTLQRKEWIPVPNIVARAVEVLLRISERARAATGSNRIFLYSSIKSGNEKHFSFTIRSILNEFAKFVEVPFPKQVGDTVPMPWHWSPHQFRRFFAILYYYRWHGASINVLAHHLRHFDSEMTRVYITRDPEVAAIWTDAEWGFTLATARAIVANRDTGGGMGKKLGAYAQRIKDKMRQMVSVIDPREVATRLKAIMQRSHIVLTPKPWVDCSCPRSRSAAQRAQCRKGKELPKDVVGPDFSAANPTVCKDCPWALISSSKMQHYDGEATELEFAVASSARAGTLFGNLEASNLVSLNEVRESRAGRSGDVSLLDVADEA</sequence>
<dbReference type="PATRIC" id="fig|13690.10.peg.3809"/>
<organism evidence="3 4">
    <name type="scientific">Sphingobium yanoikuyae</name>
    <name type="common">Sphingomonas yanoikuyae</name>
    <dbReference type="NCBI Taxonomy" id="13690"/>
    <lineage>
        <taxon>Bacteria</taxon>
        <taxon>Pseudomonadati</taxon>
        <taxon>Pseudomonadota</taxon>
        <taxon>Alphaproteobacteria</taxon>
        <taxon>Sphingomonadales</taxon>
        <taxon>Sphingomonadaceae</taxon>
        <taxon>Sphingobium</taxon>
    </lineage>
</organism>
<dbReference type="InterPro" id="IPR013762">
    <property type="entry name" value="Integrase-like_cat_sf"/>
</dbReference>
<gene>
    <name evidence="3" type="ORF">CP98_03722</name>
</gene>
<evidence type="ECO:0000259" key="2">
    <source>
        <dbReference type="Pfam" id="PF00589"/>
    </source>
</evidence>
<dbReference type="InterPro" id="IPR011010">
    <property type="entry name" value="DNA_brk_join_enz"/>
</dbReference>
<keyword evidence="1" id="KW-0233">DNA recombination</keyword>
<dbReference type="Proteomes" id="UP000028534">
    <property type="component" value="Unassembled WGS sequence"/>
</dbReference>